<proteinExistence type="predicted"/>
<dbReference type="Proteomes" id="UP000467327">
    <property type="component" value="Chromosome"/>
</dbReference>
<sequence length="147" mass="15990">MPHAVRLSVTLDEEMLTRNGVTVSHPATPDAALPACTDLAEQIKGRFLIKYLRSGDHKRYSSLTGISHYPGKHYLTPTVLCTETVVSALNLPTNLATPRYALILDPEKLEAHGPRRVRGGGGAVEYLLLNGFPADAILPPGWPVEVR</sequence>
<evidence type="ECO:0000313" key="1">
    <source>
        <dbReference type="EMBL" id="BBX06936.1"/>
    </source>
</evidence>
<name>A0AAD1HMY7_9MYCO</name>
<accession>A0AAD1HMY7</accession>
<dbReference type="AlphaFoldDB" id="A0AAD1HMY7"/>
<dbReference type="EMBL" id="AP022561">
    <property type="protein sequence ID" value="BBX06936.1"/>
    <property type="molecule type" value="Genomic_DNA"/>
</dbReference>
<organism evidence="1 2">
    <name type="scientific">Mycolicibacterium aichiense</name>
    <dbReference type="NCBI Taxonomy" id="1799"/>
    <lineage>
        <taxon>Bacteria</taxon>
        <taxon>Bacillati</taxon>
        <taxon>Actinomycetota</taxon>
        <taxon>Actinomycetes</taxon>
        <taxon>Mycobacteriales</taxon>
        <taxon>Mycobacteriaceae</taxon>
        <taxon>Mycolicibacterium</taxon>
    </lineage>
</organism>
<keyword evidence="2" id="KW-1185">Reference proteome</keyword>
<reference evidence="1 2" key="1">
    <citation type="journal article" date="2019" name="Emerg. Microbes Infect.">
        <title>Comprehensive subspecies identification of 175 nontuberculous mycobacteria species based on 7547 genomic profiles.</title>
        <authorList>
            <person name="Matsumoto Y."/>
            <person name="Kinjo T."/>
            <person name="Motooka D."/>
            <person name="Nabeya D."/>
            <person name="Jung N."/>
            <person name="Uechi K."/>
            <person name="Horii T."/>
            <person name="Iida T."/>
            <person name="Fujita J."/>
            <person name="Nakamura S."/>
        </authorList>
    </citation>
    <scope>NUCLEOTIDE SEQUENCE [LARGE SCALE GENOMIC DNA]</scope>
    <source>
        <strain evidence="1 2">JCM 6376</strain>
    </source>
</reference>
<evidence type="ECO:0000313" key="2">
    <source>
        <dbReference type="Proteomes" id="UP000467327"/>
    </source>
</evidence>
<dbReference type="KEGG" id="maic:MAIC_17390"/>
<gene>
    <name evidence="1" type="ORF">MAIC_17390</name>
</gene>
<protein>
    <submittedName>
        <fullName evidence="1">Uncharacterized protein</fullName>
    </submittedName>
</protein>